<comment type="caution">
    <text evidence="3">The sequence shown here is derived from an EMBL/GenBank/DDBJ whole genome shotgun (WGS) entry which is preliminary data.</text>
</comment>
<evidence type="ECO:0000256" key="1">
    <source>
        <dbReference type="SAM" id="MobiDB-lite"/>
    </source>
</evidence>
<dbReference type="Pfam" id="PF13454">
    <property type="entry name" value="NAD_binding_9"/>
    <property type="match status" value="1"/>
</dbReference>
<dbReference type="EMBL" id="JASCIQ010000075">
    <property type="protein sequence ID" value="MDI3409415.1"/>
    <property type="molecule type" value="Genomic_DNA"/>
</dbReference>
<dbReference type="Proteomes" id="UP001223978">
    <property type="component" value="Unassembled WGS sequence"/>
</dbReference>
<dbReference type="InterPro" id="IPR052189">
    <property type="entry name" value="L-asp_N-monooxygenase_NS-form"/>
</dbReference>
<dbReference type="PANTHER" id="PTHR40254">
    <property type="entry name" value="BLR0577 PROTEIN"/>
    <property type="match status" value="1"/>
</dbReference>
<sequence>MTATHHTVCVVGAGPRGLSVLERLCANARSEPDGVPVHIHMIDSHPVGAGRVWRTDQSRHLLMNTVAGQVSVFTDATVDLQGPLEPGPSLHEWAVALSSGEIAGEHPAAVLEEARALGPDTYPTRALYGSYLRWAYHRVVDGAPVRVRVSAHAALAVALDDEPDSLGRTRQRVQLSDGSVLQGIDVVILCQGHLPTRADAPERRFRSRAREAGLVHLAPANPADVDLGVLAPGTRVLLRGLGLNFFDYMAQLTVGRGGTFVRNRGRLAYHASGQEPMLYAGSRRGIPYQARGENEKGPHGRHEPFLLTVERIARLRRDHEDSGVDFKAELWPLISREVETVYYGTLLRARGDTAQAEEFQADYLAAGFMEERADAVLDAYGIGDKDRWDWDLIARPYRDREFSDARNFTDWLLEHLRQDVAEAQAGNVSGPLKAALDVLRDLRNEIRLAVDHSGLHGDSHRADLEGWYTPLNAHLSIGPPARRVEELIALIEAGTLQIVGPHMKVDINSGAYVASSPIVPGSEVRAQALIEARLPAISLHRTDDALLRHLLATGQCTAHRIRGRSSDAYETEGLAVTRGSFHLIDAQGRPHPRRFAFGVPTEAVHWVTAAGIRPGVNSLTLTDADAIARAALAPSAGDGPGAPGSGAPGPGVHREPGAIHAQ</sequence>
<gene>
    <name evidence="3" type="ORF">QIS96_37050</name>
</gene>
<name>A0ABT6SMJ7_9ACTN</name>
<reference evidence="3 4" key="1">
    <citation type="submission" date="2023-05" db="EMBL/GenBank/DDBJ databases">
        <title>Draft genome sequence of Streptomyces sp. B-S-A6 isolated from a cave soil in Thailand.</title>
        <authorList>
            <person name="Chamroensaksri N."/>
            <person name="Muangham S."/>
        </authorList>
    </citation>
    <scope>NUCLEOTIDE SEQUENCE [LARGE SCALE GENOMIC DNA]</scope>
    <source>
        <strain evidence="3 4">B-S-A6</strain>
    </source>
</reference>
<dbReference type="InterPro" id="IPR038732">
    <property type="entry name" value="HpyO/CreE_NAD-binding"/>
</dbReference>
<evidence type="ECO:0000313" key="4">
    <source>
        <dbReference type="Proteomes" id="UP001223978"/>
    </source>
</evidence>
<proteinExistence type="predicted"/>
<feature type="region of interest" description="Disordered" evidence="1">
    <location>
        <begin position="633"/>
        <end position="662"/>
    </location>
</feature>
<dbReference type="RefSeq" id="WP_282547283.1">
    <property type="nucleotide sequence ID" value="NZ_JASCIQ010000075.1"/>
</dbReference>
<organism evidence="3 4">
    <name type="scientific">Streptomyces cavernicola</name>
    <dbReference type="NCBI Taxonomy" id="3043613"/>
    <lineage>
        <taxon>Bacteria</taxon>
        <taxon>Bacillati</taxon>
        <taxon>Actinomycetota</taxon>
        <taxon>Actinomycetes</taxon>
        <taxon>Kitasatosporales</taxon>
        <taxon>Streptomycetaceae</taxon>
        <taxon>Streptomyces</taxon>
    </lineage>
</organism>
<dbReference type="InterPro" id="IPR036188">
    <property type="entry name" value="FAD/NAD-bd_sf"/>
</dbReference>
<evidence type="ECO:0000259" key="2">
    <source>
        <dbReference type="Pfam" id="PF13454"/>
    </source>
</evidence>
<feature type="domain" description="FAD-dependent urate hydroxylase HpyO/Asp monooxygenase CreE-like FAD/NAD(P)-binding" evidence="2">
    <location>
        <begin position="10"/>
        <end position="193"/>
    </location>
</feature>
<dbReference type="PANTHER" id="PTHR40254:SF1">
    <property type="entry name" value="BLR0577 PROTEIN"/>
    <property type="match status" value="1"/>
</dbReference>
<feature type="compositionally biased region" description="Basic and acidic residues" evidence="1">
    <location>
        <begin position="652"/>
        <end position="662"/>
    </location>
</feature>
<dbReference type="SUPFAM" id="SSF51905">
    <property type="entry name" value="FAD/NAD(P)-binding domain"/>
    <property type="match status" value="1"/>
</dbReference>
<evidence type="ECO:0000313" key="3">
    <source>
        <dbReference type="EMBL" id="MDI3409415.1"/>
    </source>
</evidence>
<keyword evidence="4" id="KW-1185">Reference proteome</keyword>
<protein>
    <submittedName>
        <fullName evidence="3">FAD/NAD(P)-binding protein</fullName>
    </submittedName>
</protein>
<feature type="compositionally biased region" description="Gly residues" evidence="1">
    <location>
        <begin position="638"/>
        <end position="649"/>
    </location>
</feature>
<accession>A0ABT6SMJ7</accession>